<proteinExistence type="predicted"/>
<dbReference type="OrthoDB" id="344167at2"/>
<evidence type="ECO:0000313" key="3">
    <source>
        <dbReference type="Proteomes" id="UP000298277"/>
    </source>
</evidence>
<evidence type="ECO:0000256" key="1">
    <source>
        <dbReference type="SAM" id="Phobius"/>
    </source>
</evidence>
<keyword evidence="1" id="KW-0812">Transmembrane</keyword>
<sequence>MKKTSAPPTVQTLDLEFENEIFWNRWFERIGLLFGYGAYIVCFIFVFGLKWEAVKYASLFYLGLFTRISSLLIGKYYEIPNVFRNLFSDDPKIVSASREYLSLHREKAYRRLASKIYGMNDASELYRADDSQLERILAPKLEKPWKKAGKRYFFFIYIPIAIISICIAAYF</sequence>
<name>A0A5F1Z050_9LEPT</name>
<comment type="caution">
    <text evidence="2">The sequence shown here is derived from an EMBL/GenBank/DDBJ whole genome shotgun (WGS) entry which is preliminary data.</text>
</comment>
<accession>A0A5F1Z050</accession>
<keyword evidence="1" id="KW-1133">Transmembrane helix</keyword>
<protein>
    <submittedName>
        <fullName evidence="2">Uncharacterized protein</fullName>
    </submittedName>
</protein>
<organism evidence="2 3">
    <name type="scientific">Leptospira gomenensis</name>
    <dbReference type="NCBI Taxonomy" id="2484974"/>
    <lineage>
        <taxon>Bacteria</taxon>
        <taxon>Pseudomonadati</taxon>
        <taxon>Spirochaetota</taxon>
        <taxon>Spirochaetia</taxon>
        <taxon>Leptospirales</taxon>
        <taxon>Leptospiraceae</taxon>
        <taxon>Leptospira</taxon>
    </lineage>
</organism>
<evidence type="ECO:0000313" key="2">
    <source>
        <dbReference type="EMBL" id="TGK39383.1"/>
    </source>
</evidence>
<dbReference type="EMBL" id="RQFA01000004">
    <property type="protein sequence ID" value="TGK39383.1"/>
    <property type="molecule type" value="Genomic_DNA"/>
</dbReference>
<keyword evidence="1" id="KW-0472">Membrane</keyword>
<dbReference type="Proteomes" id="UP000298277">
    <property type="component" value="Unassembled WGS sequence"/>
</dbReference>
<dbReference type="RefSeq" id="WP_135590747.1">
    <property type="nucleotide sequence ID" value="NZ_RQEZ01000062.1"/>
</dbReference>
<feature type="transmembrane region" description="Helical" evidence="1">
    <location>
        <begin position="30"/>
        <end position="51"/>
    </location>
</feature>
<reference evidence="2" key="1">
    <citation type="journal article" date="2019" name="PLoS Negl. Trop. Dis.">
        <title>Revisiting the worldwide diversity of Leptospira species in the environment.</title>
        <authorList>
            <person name="Vincent A.T."/>
            <person name="Schiettekatte O."/>
            <person name="Bourhy P."/>
            <person name="Veyrier F.J."/>
            <person name="Picardeau M."/>
        </authorList>
    </citation>
    <scope>NUCLEOTIDE SEQUENCE [LARGE SCALE GENOMIC DNA]</scope>
    <source>
        <strain evidence="2">201800299</strain>
    </source>
</reference>
<keyword evidence="3" id="KW-1185">Reference proteome</keyword>
<dbReference type="AlphaFoldDB" id="A0A5F1Z050"/>
<gene>
    <name evidence="2" type="ORF">EHQ17_00230</name>
</gene>
<feature type="transmembrane region" description="Helical" evidence="1">
    <location>
        <begin position="152"/>
        <end position="170"/>
    </location>
</feature>